<reference evidence="1 2" key="2">
    <citation type="submission" date="2015-09" db="EMBL/GenBank/DDBJ databases">
        <title>Draft genome sequence of Xanthomonas oryzae pv. USA str. X11-5A.</title>
        <authorList>
            <person name="Knight B.M."/>
            <person name="Roberts D.P."/>
            <person name="Lin D."/>
            <person name="Hari K."/>
            <person name="Fletcher J."/>
            <person name="Melcher U."/>
            <person name="Blagden T."/>
            <person name="Winegar R.A."/>
        </authorList>
    </citation>
    <scope>NUCLEOTIDE SEQUENCE [LARGE SCALE GENOMIC DNA]</scope>
    <source>
        <strain evidence="1 2">X11-5A</strain>
    </source>
</reference>
<protein>
    <submittedName>
        <fullName evidence="1">Uncharacterized protein</fullName>
    </submittedName>
</protein>
<dbReference type="Proteomes" id="UP000036790">
    <property type="component" value="Unassembled WGS sequence"/>
</dbReference>
<organism evidence="1 2">
    <name type="scientific">Xanthomonas oryzae</name>
    <dbReference type="NCBI Taxonomy" id="347"/>
    <lineage>
        <taxon>Bacteria</taxon>
        <taxon>Pseudomonadati</taxon>
        <taxon>Pseudomonadota</taxon>
        <taxon>Gammaproteobacteria</taxon>
        <taxon>Lysobacterales</taxon>
        <taxon>Lysobacteraceae</taxon>
        <taxon>Xanthomonas</taxon>
    </lineage>
</organism>
<accession>A0AAP1F083</accession>
<dbReference type="AlphaFoldDB" id="A0AAP1F083"/>
<proteinExistence type="predicted"/>
<sequence>MLAWSFNRDGELQQPLITQRDKVASVSTAQRRVDRQDLTPLAKPQHGVDALLAHFPNVQSIPGVTDVSANTP</sequence>
<name>A0AAP1F083_9XANT</name>
<reference evidence="1 2" key="1">
    <citation type="submission" date="2015-07" db="EMBL/GenBank/DDBJ databases">
        <authorList>
            <consortium name="Consortium for Microbial Forensics and Genomics (microFORGE)"/>
            <person name="Knight B.M."/>
            <person name="Roberts D.P."/>
            <person name="Lin D."/>
            <person name="Hari K."/>
            <person name="Fletcher J."/>
            <person name="Melcher U."/>
            <person name="Blagden T."/>
            <person name="Winegar R.A."/>
        </authorList>
    </citation>
    <scope>NUCLEOTIDE SEQUENCE [LARGE SCALE GENOMIC DNA]</scope>
    <source>
        <strain evidence="1 2">X11-5A</strain>
    </source>
</reference>
<evidence type="ECO:0000313" key="1">
    <source>
        <dbReference type="EMBL" id="KOR49451.1"/>
    </source>
</evidence>
<evidence type="ECO:0000313" key="2">
    <source>
        <dbReference type="Proteomes" id="UP000036790"/>
    </source>
</evidence>
<dbReference type="EMBL" id="LHUJ01000027">
    <property type="protein sequence ID" value="KOR49451.1"/>
    <property type="molecule type" value="Genomic_DNA"/>
</dbReference>
<comment type="caution">
    <text evidence="1">The sequence shown here is derived from an EMBL/GenBank/DDBJ whole genome shotgun (WGS) entry which is preliminary data.</text>
</comment>
<gene>
    <name evidence="1" type="ORF">ADT25_01425</name>
</gene>